<dbReference type="SUPFAM" id="SSF48600">
    <property type="entry name" value="Chorismate mutase II"/>
    <property type="match status" value="1"/>
</dbReference>
<dbReference type="UniPathway" id="UPA00121">
    <property type="reaction ID" value="UER00345"/>
</dbReference>
<evidence type="ECO:0000256" key="11">
    <source>
        <dbReference type="ARBA" id="ARBA00023141"/>
    </source>
</evidence>
<dbReference type="PROSITE" id="PS51171">
    <property type="entry name" value="PREPHENATE_DEHYDR_3"/>
    <property type="match status" value="1"/>
</dbReference>
<protein>
    <recommendedName>
        <fullName evidence="7">Bifunctional chorismate mutase/prephenate dehydratase</fullName>
        <ecNumber evidence="6">4.2.1.51</ecNumber>
    </recommendedName>
    <alternativeName>
        <fullName evidence="17">Chorismate mutase-prephenate dehydratase</fullName>
    </alternativeName>
    <alternativeName>
        <fullName evidence="8">Prephenate dehydratase</fullName>
    </alternativeName>
    <alternativeName>
        <fullName evidence="16">p-protein</fullName>
    </alternativeName>
</protein>
<dbReference type="GO" id="GO:0005737">
    <property type="term" value="C:cytoplasm"/>
    <property type="evidence" value="ECO:0007669"/>
    <property type="project" value="UniProtKB-SubCell"/>
</dbReference>
<dbReference type="Pfam" id="PF00800">
    <property type="entry name" value="PDT"/>
    <property type="match status" value="1"/>
</dbReference>
<organism evidence="23 24">
    <name type="scientific">Anaerotignum lactatifermentans DSM 14214</name>
    <dbReference type="NCBI Taxonomy" id="1121323"/>
    <lineage>
        <taxon>Bacteria</taxon>
        <taxon>Bacillati</taxon>
        <taxon>Bacillota</taxon>
        <taxon>Clostridia</taxon>
        <taxon>Lachnospirales</taxon>
        <taxon>Anaerotignaceae</taxon>
        <taxon>Anaerotignum</taxon>
    </lineage>
</organism>
<evidence type="ECO:0000313" key="23">
    <source>
        <dbReference type="EMBL" id="SHK13029.1"/>
    </source>
</evidence>
<dbReference type="GO" id="GO:0004664">
    <property type="term" value="F:prephenate dehydratase activity"/>
    <property type="evidence" value="ECO:0007669"/>
    <property type="project" value="UniProtKB-EC"/>
</dbReference>
<evidence type="ECO:0000256" key="10">
    <source>
        <dbReference type="ARBA" id="ARBA00022605"/>
    </source>
</evidence>
<keyword evidence="24" id="KW-1185">Reference proteome</keyword>
<dbReference type="GO" id="GO:0009094">
    <property type="term" value="P:L-phenylalanine biosynthetic process"/>
    <property type="evidence" value="ECO:0007669"/>
    <property type="project" value="UniProtKB-UniPathway"/>
</dbReference>
<proteinExistence type="predicted"/>
<dbReference type="UniPathway" id="UPA00120">
    <property type="reaction ID" value="UER00203"/>
</dbReference>
<dbReference type="InterPro" id="IPR018528">
    <property type="entry name" value="Preph_deHydtase_CS"/>
</dbReference>
<keyword evidence="10" id="KW-0028">Amino-acid biosynthesis</keyword>
<dbReference type="Gene3D" id="3.30.70.260">
    <property type="match status" value="1"/>
</dbReference>
<dbReference type="PROSITE" id="PS00858">
    <property type="entry name" value="PREPHENATE_DEHYDR_2"/>
    <property type="match status" value="1"/>
</dbReference>
<dbReference type="InterPro" id="IPR001086">
    <property type="entry name" value="Preph_deHydtase"/>
</dbReference>
<evidence type="ECO:0000256" key="19">
    <source>
        <dbReference type="PIRSR" id="PIRSR001500-2"/>
    </source>
</evidence>
<dbReference type="OrthoDB" id="9802281at2"/>
<sequence length="380" mass="42871">MYLDELRNQINDIDDKIVELFVERMKVASEIAGAKAEKNLPVLDMRRENAVLQKIMEKAGEEFELYANTLYHTMFDVSKSYQAGILMQDTPLSKEIMASIETPLMEFPKKAVVACQGTEGSNAARACSRLFTMPNTMFFKSFEHVFNAVESGLCRYGVLPIENSSAGSVTEVYDLMMRHKFHIVRSLKLHINHALLGKHGADFSNVKEIISHEQALSQCSEFLKSLPHVKVTVFENTATAAKYVAECDRDDIAAISSPECAKLYGLQVMKNDIQNNQNNYTRFICIAKDMEIYAGSNKISLMLSVSHHPGSLYRMLGKIAAKGINLSKLESRPIPGKDFEFRFYFDMEASVYSKDVITLLKDMDFSAEQFTFLGCYSEIV</sequence>
<evidence type="ECO:0000256" key="6">
    <source>
        <dbReference type="ARBA" id="ARBA00013147"/>
    </source>
</evidence>
<evidence type="ECO:0000259" key="22">
    <source>
        <dbReference type="PROSITE" id="PS51671"/>
    </source>
</evidence>
<comment type="pathway">
    <text evidence="5">Metabolic intermediate biosynthesis; prephenate biosynthesis; prephenate from chorismate: step 1/1.</text>
</comment>
<dbReference type="AlphaFoldDB" id="A0A1M6PYK7"/>
<evidence type="ECO:0000256" key="14">
    <source>
        <dbReference type="ARBA" id="ARBA00023239"/>
    </source>
</evidence>
<feature type="domain" description="Prephenate dehydratase" evidence="21">
    <location>
        <begin position="112"/>
        <end position="288"/>
    </location>
</feature>
<dbReference type="EMBL" id="FRAH01000016">
    <property type="protein sequence ID" value="SHK13029.1"/>
    <property type="molecule type" value="Genomic_DNA"/>
</dbReference>
<dbReference type="Pfam" id="PF01817">
    <property type="entry name" value="CM_2"/>
    <property type="match status" value="1"/>
</dbReference>
<comment type="catalytic activity">
    <reaction evidence="18">
        <text>prephenate + H(+) = 3-phenylpyruvate + CO2 + H2O</text>
        <dbReference type="Rhea" id="RHEA:21648"/>
        <dbReference type="ChEBI" id="CHEBI:15377"/>
        <dbReference type="ChEBI" id="CHEBI:15378"/>
        <dbReference type="ChEBI" id="CHEBI:16526"/>
        <dbReference type="ChEBI" id="CHEBI:18005"/>
        <dbReference type="ChEBI" id="CHEBI:29934"/>
        <dbReference type="EC" id="4.2.1.51"/>
    </reaction>
</comment>
<dbReference type="InterPro" id="IPR036979">
    <property type="entry name" value="CM_dom_sf"/>
</dbReference>
<evidence type="ECO:0000256" key="3">
    <source>
        <dbReference type="ARBA" id="ARBA00004496"/>
    </source>
</evidence>
<feature type="domain" description="ACT" evidence="22">
    <location>
        <begin position="300"/>
        <end position="377"/>
    </location>
</feature>
<evidence type="ECO:0000259" key="20">
    <source>
        <dbReference type="PROSITE" id="PS51168"/>
    </source>
</evidence>
<keyword evidence="11" id="KW-0057">Aromatic amino acid biosynthesis</keyword>
<dbReference type="RefSeq" id="WP_072850105.1">
    <property type="nucleotide sequence ID" value="NZ_FRAH01000016.1"/>
</dbReference>
<dbReference type="Gene3D" id="1.20.59.10">
    <property type="entry name" value="Chorismate mutase"/>
    <property type="match status" value="1"/>
</dbReference>
<dbReference type="SMART" id="SM00830">
    <property type="entry name" value="CM_2"/>
    <property type="match status" value="1"/>
</dbReference>
<dbReference type="PROSITE" id="PS51671">
    <property type="entry name" value="ACT"/>
    <property type="match status" value="1"/>
</dbReference>
<feature type="domain" description="Chorismate mutase" evidence="20">
    <location>
        <begin position="1"/>
        <end position="86"/>
    </location>
</feature>
<dbReference type="CDD" id="cd13631">
    <property type="entry name" value="PBP2_Ct-PDT_like"/>
    <property type="match status" value="1"/>
</dbReference>
<keyword evidence="12" id="KW-0584">Phenylalanine biosynthesis</keyword>
<dbReference type="PROSITE" id="PS51168">
    <property type="entry name" value="CHORISMATE_MUT_2"/>
    <property type="match status" value="1"/>
</dbReference>
<evidence type="ECO:0000313" key="24">
    <source>
        <dbReference type="Proteomes" id="UP000183975"/>
    </source>
</evidence>
<dbReference type="InterPro" id="IPR045865">
    <property type="entry name" value="ACT-like_dom_sf"/>
</dbReference>
<dbReference type="GO" id="GO:0046417">
    <property type="term" value="P:chorismate metabolic process"/>
    <property type="evidence" value="ECO:0007669"/>
    <property type="project" value="InterPro"/>
</dbReference>
<evidence type="ECO:0000256" key="1">
    <source>
        <dbReference type="ARBA" id="ARBA00000824"/>
    </source>
</evidence>
<dbReference type="PROSITE" id="PS00857">
    <property type="entry name" value="PREPHENATE_DEHYDR_1"/>
    <property type="match status" value="1"/>
</dbReference>
<evidence type="ECO:0000256" key="5">
    <source>
        <dbReference type="ARBA" id="ARBA00004817"/>
    </source>
</evidence>
<gene>
    <name evidence="23" type="ORF">SAMN02745138_01211</name>
</gene>
<evidence type="ECO:0000256" key="12">
    <source>
        <dbReference type="ARBA" id="ARBA00023222"/>
    </source>
</evidence>
<dbReference type="EC" id="4.2.1.51" evidence="6"/>
<dbReference type="InterPro" id="IPR002701">
    <property type="entry name" value="CM_II_prokaryot"/>
</dbReference>
<dbReference type="InterPro" id="IPR008242">
    <property type="entry name" value="Chor_mutase/pphenate_deHydtase"/>
</dbReference>
<dbReference type="InterPro" id="IPR036263">
    <property type="entry name" value="Chorismate_II_sf"/>
</dbReference>
<dbReference type="GO" id="GO:0004106">
    <property type="term" value="F:chorismate mutase activity"/>
    <property type="evidence" value="ECO:0007669"/>
    <property type="project" value="UniProtKB-EC"/>
</dbReference>
<evidence type="ECO:0000256" key="4">
    <source>
        <dbReference type="ARBA" id="ARBA00004741"/>
    </source>
</evidence>
<dbReference type="SUPFAM" id="SSF53850">
    <property type="entry name" value="Periplasmic binding protein-like II"/>
    <property type="match status" value="1"/>
</dbReference>
<evidence type="ECO:0000259" key="21">
    <source>
        <dbReference type="PROSITE" id="PS51171"/>
    </source>
</evidence>
<comment type="subcellular location">
    <subcellularLocation>
        <location evidence="3">Cytoplasm</location>
    </subcellularLocation>
</comment>
<dbReference type="FunFam" id="3.40.190.10:FF:000034">
    <property type="entry name" value="Chorismate mutase/prephenate dehydratase"/>
    <property type="match status" value="1"/>
</dbReference>
<evidence type="ECO:0000256" key="15">
    <source>
        <dbReference type="ARBA" id="ARBA00023268"/>
    </source>
</evidence>
<dbReference type="Proteomes" id="UP000183975">
    <property type="component" value="Unassembled WGS sequence"/>
</dbReference>
<feature type="site" description="Essential for prephenate dehydratase activity" evidence="19">
    <location>
        <position position="281"/>
    </location>
</feature>
<evidence type="ECO:0000256" key="16">
    <source>
        <dbReference type="ARBA" id="ARBA00031175"/>
    </source>
</evidence>
<evidence type="ECO:0000256" key="13">
    <source>
        <dbReference type="ARBA" id="ARBA00023235"/>
    </source>
</evidence>
<evidence type="ECO:0000256" key="9">
    <source>
        <dbReference type="ARBA" id="ARBA00022490"/>
    </source>
</evidence>
<keyword evidence="14" id="KW-0456">Lyase</keyword>
<dbReference type="PIRSF" id="PIRSF001500">
    <property type="entry name" value="Chor_mut_pdt_Ppr"/>
    <property type="match status" value="1"/>
</dbReference>
<dbReference type="SUPFAM" id="SSF55021">
    <property type="entry name" value="ACT-like"/>
    <property type="match status" value="1"/>
</dbReference>
<dbReference type="InterPro" id="IPR002912">
    <property type="entry name" value="ACT_dom"/>
</dbReference>
<evidence type="ECO:0000256" key="18">
    <source>
        <dbReference type="ARBA" id="ARBA00047848"/>
    </source>
</evidence>
<name>A0A1M6PYK7_9FIRM</name>
<accession>A0A1M6PYK7</accession>
<comment type="catalytic activity">
    <reaction evidence="1">
        <text>chorismate = prephenate</text>
        <dbReference type="Rhea" id="RHEA:13897"/>
        <dbReference type="ChEBI" id="CHEBI:29748"/>
        <dbReference type="ChEBI" id="CHEBI:29934"/>
        <dbReference type="EC" id="5.4.99.5"/>
    </reaction>
</comment>
<dbReference type="CDD" id="cd04905">
    <property type="entry name" value="ACT_CM-PDT"/>
    <property type="match status" value="1"/>
</dbReference>
<dbReference type="PANTHER" id="PTHR21022:SF19">
    <property type="entry name" value="PREPHENATE DEHYDRATASE-RELATED"/>
    <property type="match status" value="1"/>
</dbReference>
<evidence type="ECO:0000256" key="8">
    <source>
        <dbReference type="ARBA" id="ARBA00021872"/>
    </source>
</evidence>
<evidence type="ECO:0000256" key="7">
    <source>
        <dbReference type="ARBA" id="ARBA00014401"/>
    </source>
</evidence>
<comment type="pathway">
    <text evidence="4">Amino-acid biosynthesis; L-phenylalanine biosynthesis; phenylpyruvate from prephenate: step 1/1.</text>
</comment>
<reference evidence="23 24" key="1">
    <citation type="submission" date="2016-11" db="EMBL/GenBank/DDBJ databases">
        <authorList>
            <person name="Jaros S."/>
            <person name="Januszkiewicz K."/>
            <person name="Wedrychowicz H."/>
        </authorList>
    </citation>
    <scope>NUCLEOTIDE SEQUENCE [LARGE SCALE GENOMIC DNA]</scope>
    <source>
        <strain evidence="23 24">DSM 14214</strain>
    </source>
</reference>
<dbReference type="Gene3D" id="3.40.190.10">
    <property type="entry name" value="Periplasmic binding protein-like II"/>
    <property type="match status" value="2"/>
</dbReference>
<evidence type="ECO:0000256" key="17">
    <source>
        <dbReference type="ARBA" id="ARBA00031520"/>
    </source>
</evidence>
<dbReference type="PANTHER" id="PTHR21022">
    <property type="entry name" value="PREPHENATE DEHYDRATASE P PROTEIN"/>
    <property type="match status" value="1"/>
</dbReference>
<evidence type="ECO:0000256" key="2">
    <source>
        <dbReference type="ARBA" id="ARBA00002364"/>
    </source>
</evidence>
<keyword evidence="15" id="KW-0511">Multifunctional enzyme</keyword>
<comment type="function">
    <text evidence="2">Catalyzes the Claisen rearrangement of chorismate to prephenate and the decarboxylation/dehydration of prephenate to phenylpyruvate.</text>
</comment>
<keyword evidence="13" id="KW-0413">Isomerase</keyword>
<keyword evidence="9" id="KW-0963">Cytoplasm</keyword>